<dbReference type="GO" id="GO:0005840">
    <property type="term" value="C:ribosome"/>
    <property type="evidence" value="ECO:0007669"/>
    <property type="project" value="UniProtKB-KW"/>
</dbReference>
<keyword evidence="3" id="KW-0687">Ribonucleoprotein</keyword>
<dbReference type="Gene3D" id="3.40.5.10">
    <property type="entry name" value="Ribosomal protein L9, N-terminal domain"/>
    <property type="match status" value="1"/>
</dbReference>
<accession>A0A9P8PVQ8</accession>
<gene>
    <name evidence="5" type="ORF">WICMUC_001062</name>
</gene>
<comment type="similarity">
    <text evidence="1">Belongs to the bacterial ribosomal protein bL9 family.</text>
</comment>
<comment type="caution">
    <text evidence="5">The sequence shown here is derived from an EMBL/GenBank/DDBJ whole genome shotgun (WGS) entry which is preliminary data.</text>
</comment>
<feature type="domain" description="Ribosomal protein L9" evidence="4">
    <location>
        <begin position="28"/>
        <end position="67"/>
    </location>
</feature>
<dbReference type="InterPro" id="IPR009027">
    <property type="entry name" value="Ribosomal_bL9/RNase_H1_N"/>
</dbReference>
<evidence type="ECO:0000256" key="1">
    <source>
        <dbReference type="ARBA" id="ARBA00010605"/>
    </source>
</evidence>
<proteinExistence type="inferred from homology"/>
<dbReference type="EMBL" id="JAEUBF010000322">
    <property type="protein sequence ID" value="KAH3679322.1"/>
    <property type="molecule type" value="Genomic_DNA"/>
</dbReference>
<dbReference type="OrthoDB" id="5555409at2759"/>
<protein>
    <recommendedName>
        <fullName evidence="4">Ribosomal protein L9 domain-containing protein</fullName>
    </recommendedName>
</protein>
<dbReference type="AlphaFoldDB" id="A0A9P8PVQ8"/>
<sequence>MNSIIRHHVWKRIPLVRYSSRTKRENRIQVQLLRDFEQYGVKGEIIEVLPGLMRNTLYPNNGACYIIPKKNLGPRIPVVKREKQVDTITQQVNEVSKTEIKVQEKDVKEQKPKSPISIKGLLFTKQDNTTNENSIEASTNDYSLIALDIKLGDQVALNLSEKLNKAQVVSQILKLTGIKISSSDLSIQYGKVFVDEITEAGKYRLIISPEFSNGERITKALIVQ</sequence>
<dbReference type="GO" id="GO:0003735">
    <property type="term" value="F:structural constituent of ribosome"/>
    <property type="evidence" value="ECO:0007669"/>
    <property type="project" value="InterPro"/>
</dbReference>
<dbReference type="GO" id="GO:0006412">
    <property type="term" value="P:translation"/>
    <property type="evidence" value="ECO:0007669"/>
    <property type="project" value="InterPro"/>
</dbReference>
<dbReference type="InterPro" id="IPR020070">
    <property type="entry name" value="Ribosomal_bL9_N"/>
</dbReference>
<evidence type="ECO:0000256" key="2">
    <source>
        <dbReference type="ARBA" id="ARBA00022980"/>
    </source>
</evidence>
<evidence type="ECO:0000259" key="4">
    <source>
        <dbReference type="Pfam" id="PF01281"/>
    </source>
</evidence>
<dbReference type="InterPro" id="IPR036935">
    <property type="entry name" value="Ribosomal_bL9_N_sf"/>
</dbReference>
<dbReference type="Pfam" id="PF01281">
    <property type="entry name" value="Ribosomal_L9_N"/>
    <property type="match status" value="1"/>
</dbReference>
<dbReference type="GO" id="GO:1990904">
    <property type="term" value="C:ribonucleoprotein complex"/>
    <property type="evidence" value="ECO:0007669"/>
    <property type="project" value="UniProtKB-KW"/>
</dbReference>
<organism evidence="5 6">
    <name type="scientific">Wickerhamomyces mucosus</name>
    <dbReference type="NCBI Taxonomy" id="1378264"/>
    <lineage>
        <taxon>Eukaryota</taxon>
        <taxon>Fungi</taxon>
        <taxon>Dikarya</taxon>
        <taxon>Ascomycota</taxon>
        <taxon>Saccharomycotina</taxon>
        <taxon>Saccharomycetes</taxon>
        <taxon>Phaffomycetales</taxon>
        <taxon>Wickerhamomycetaceae</taxon>
        <taxon>Wickerhamomyces</taxon>
    </lineage>
</organism>
<keyword evidence="2" id="KW-0689">Ribosomal protein</keyword>
<keyword evidence="6" id="KW-1185">Reference proteome</keyword>
<dbReference type="InterPro" id="IPR000244">
    <property type="entry name" value="Ribosomal_bL9"/>
</dbReference>
<evidence type="ECO:0000313" key="6">
    <source>
        <dbReference type="Proteomes" id="UP000769528"/>
    </source>
</evidence>
<reference evidence="5" key="2">
    <citation type="submission" date="2021-01" db="EMBL/GenBank/DDBJ databases">
        <authorList>
            <person name="Schikora-Tamarit M.A."/>
        </authorList>
    </citation>
    <scope>NUCLEOTIDE SEQUENCE</scope>
    <source>
        <strain evidence="5">CBS6341</strain>
    </source>
</reference>
<name>A0A9P8PVQ8_9ASCO</name>
<dbReference type="Proteomes" id="UP000769528">
    <property type="component" value="Unassembled WGS sequence"/>
</dbReference>
<dbReference type="PANTHER" id="PTHR21368">
    <property type="entry name" value="50S RIBOSOMAL PROTEIN L9"/>
    <property type="match status" value="1"/>
</dbReference>
<evidence type="ECO:0000313" key="5">
    <source>
        <dbReference type="EMBL" id="KAH3679322.1"/>
    </source>
</evidence>
<reference evidence="5" key="1">
    <citation type="journal article" date="2021" name="Open Biol.">
        <title>Shared evolutionary footprints suggest mitochondrial oxidative damage underlies multiple complex I losses in fungi.</title>
        <authorList>
            <person name="Schikora-Tamarit M.A."/>
            <person name="Marcet-Houben M."/>
            <person name="Nosek J."/>
            <person name="Gabaldon T."/>
        </authorList>
    </citation>
    <scope>NUCLEOTIDE SEQUENCE</scope>
    <source>
        <strain evidence="5">CBS6341</strain>
    </source>
</reference>
<evidence type="ECO:0000256" key="3">
    <source>
        <dbReference type="ARBA" id="ARBA00023274"/>
    </source>
</evidence>
<dbReference type="SUPFAM" id="SSF55658">
    <property type="entry name" value="L9 N-domain-like"/>
    <property type="match status" value="1"/>
</dbReference>